<dbReference type="Proteomes" id="UP000735302">
    <property type="component" value="Unassembled WGS sequence"/>
</dbReference>
<keyword evidence="2" id="KW-1185">Reference proteome</keyword>
<name>A0AAV3YIU8_9GAST</name>
<evidence type="ECO:0000313" key="2">
    <source>
        <dbReference type="Proteomes" id="UP000735302"/>
    </source>
</evidence>
<comment type="caution">
    <text evidence="1">The sequence shown here is derived from an EMBL/GenBank/DDBJ whole genome shotgun (WGS) entry which is preliminary data.</text>
</comment>
<organism evidence="1 2">
    <name type="scientific">Plakobranchus ocellatus</name>
    <dbReference type="NCBI Taxonomy" id="259542"/>
    <lineage>
        <taxon>Eukaryota</taxon>
        <taxon>Metazoa</taxon>
        <taxon>Spiralia</taxon>
        <taxon>Lophotrochozoa</taxon>
        <taxon>Mollusca</taxon>
        <taxon>Gastropoda</taxon>
        <taxon>Heterobranchia</taxon>
        <taxon>Euthyneura</taxon>
        <taxon>Panpulmonata</taxon>
        <taxon>Sacoglossa</taxon>
        <taxon>Placobranchoidea</taxon>
        <taxon>Plakobranchidae</taxon>
        <taxon>Plakobranchus</taxon>
    </lineage>
</organism>
<dbReference type="EMBL" id="BLXT01000976">
    <property type="protein sequence ID" value="GFN82203.1"/>
    <property type="molecule type" value="Genomic_DNA"/>
</dbReference>
<proteinExistence type="predicted"/>
<protein>
    <submittedName>
        <fullName evidence="1">Uncharacterized protein</fullName>
    </submittedName>
</protein>
<accession>A0AAV3YIU8</accession>
<reference evidence="1 2" key="1">
    <citation type="journal article" date="2021" name="Elife">
        <title>Chloroplast acquisition without the gene transfer in kleptoplastic sea slugs, Plakobranchus ocellatus.</title>
        <authorList>
            <person name="Maeda T."/>
            <person name="Takahashi S."/>
            <person name="Yoshida T."/>
            <person name="Shimamura S."/>
            <person name="Takaki Y."/>
            <person name="Nagai Y."/>
            <person name="Toyoda A."/>
            <person name="Suzuki Y."/>
            <person name="Arimoto A."/>
            <person name="Ishii H."/>
            <person name="Satoh N."/>
            <person name="Nishiyama T."/>
            <person name="Hasebe M."/>
            <person name="Maruyama T."/>
            <person name="Minagawa J."/>
            <person name="Obokata J."/>
            <person name="Shigenobu S."/>
        </authorList>
    </citation>
    <scope>NUCLEOTIDE SEQUENCE [LARGE SCALE GENOMIC DNA]</scope>
</reference>
<gene>
    <name evidence="1" type="ORF">PoB_000870900</name>
</gene>
<evidence type="ECO:0000313" key="1">
    <source>
        <dbReference type="EMBL" id="GFN82203.1"/>
    </source>
</evidence>
<dbReference type="AlphaFoldDB" id="A0AAV3YIU8"/>
<sequence length="190" mass="22033">MNNFDDSYDDVQIVVDGRRKRANKAEHSREKLKHSCGGKIPQISCQHDTSKSQRWAEYLTGADLSLNQDRFYGAGSKPVKREQVTEEDRKKTRGHSVEYYLLAHQDRIKTCKATFCSILATDVCSTCTQFRSRVQDTSMTEVERKVMAAEFILHRKRARQFYNLLNEVKDTITVCFDVMENLDLPRTPFL</sequence>